<comment type="caution">
    <text evidence="1">The sequence shown here is derived from an EMBL/GenBank/DDBJ whole genome shotgun (WGS) entry which is preliminary data.</text>
</comment>
<keyword evidence="2" id="KW-1185">Reference proteome</keyword>
<accession>A0AAD8QV49</accession>
<sequence length="152" mass="16888">MWKRRREQRTHALVVLREVPVPMWYRRRTSNLTSLRIGTMEKASLTRRTKPPTQPTSKGRLLIRRKGTAMFVALGHWAPDCPERHDRRGNSGKSANVVIGVDTEMKDVGYGISPTVLSVARTSSVLMGNGSRASVRGVGTVDLKFTSGKTIS</sequence>
<dbReference type="Proteomes" id="UP001231189">
    <property type="component" value="Unassembled WGS sequence"/>
</dbReference>
<name>A0AAD8QV49_LOLMU</name>
<organism evidence="1 2">
    <name type="scientific">Lolium multiflorum</name>
    <name type="common">Italian ryegrass</name>
    <name type="synonym">Lolium perenne subsp. multiflorum</name>
    <dbReference type="NCBI Taxonomy" id="4521"/>
    <lineage>
        <taxon>Eukaryota</taxon>
        <taxon>Viridiplantae</taxon>
        <taxon>Streptophyta</taxon>
        <taxon>Embryophyta</taxon>
        <taxon>Tracheophyta</taxon>
        <taxon>Spermatophyta</taxon>
        <taxon>Magnoliopsida</taxon>
        <taxon>Liliopsida</taxon>
        <taxon>Poales</taxon>
        <taxon>Poaceae</taxon>
        <taxon>BOP clade</taxon>
        <taxon>Pooideae</taxon>
        <taxon>Poodae</taxon>
        <taxon>Poeae</taxon>
        <taxon>Poeae Chloroplast Group 2 (Poeae type)</taxon>
        <taxon>Loliodinae</taxon>
        <taxon>Loliinae</taxon>
        <taxon>Lolium</taxon>
    </lineage>
</organism>
<protein>
    <submittedName>
        <fullName evidence="1">Uncharacterized protein</fullName>
    </submittedName>
</protein>
<reference evidence="1" key="1">
    <citation type="submission" date="2023-07" db="EMBL/GenBank/DDBJ databases">
        <title>A chromosome-level genome assembly of Lolium multiflorum.</title>
        <authorList>
            <person name="Chen Y."/>
            <person name="Copetti D."/>
            <person name="Kolliker R."/>
            <person name="Studer B."/>
        </authorList>
    </citation>
    <scope>NUCLEOTIDE SEQUENCE</scope>
    <source>
        <strain evidence="1">02402/16</strain>
        <tissue evidence="1">Leaf</tissue>
    </source>
</reference>
<dbReference type="EMBL" id="JAUUTY010000007">
    <property type="protein sequence ID" value="KAK1609496.1"/>
    <property type="molecule type" value="Genomic_DNA"/>
</dbReference>
<evidence type="ECO:0000313" key="1">
    <source>
        <dbReference type="EMBL" id="KAK1609496.1"/>
    </source>
</evidence>
<proteinExistence type="predicted"/>
<dbReference type="AlphaFoldDB" id="A0AAD8QV49"/>
<evidence type="ECO:0000313" key="2">
    <source>
        <dbReference type="Proteomes" id="UP001231189"/>
    </source>
</evidence>
<gene>
    <name evidence="1" type="ORF">QYE76_033169</name>
</gene>